<evidence type="ECO:0000313" key="3">
    <source>
        <dbReference type="Proteomes" id="UP001291623"/>
    </source>
</evidence>
<feature type="compositionally biased region" description="Basic and acidic residues" evidence="1">
    <location>
        <begin position="79"/>
        <end position="88"/>
    </location>
</feature>
<evidence type="ECO:0000313" key="2">
    <source>
        <dbReference type="EMBL" id="KAK4345233.1"/>
    </source>
</evidence>
<sequence length="125" mass="14510">MKPIKQFLVASLIEKLSPSWNEFMSYLKLKTKEMGFEDLIIKLQIQEDNKKAISKGKQPMKAKANLVDSKGNTNKKCKFQRDGKSQPMERFKGNYYHCGNHGHVIKECHKLKREQKGQEQRQGQG</sequence>
<keyword evidence="3" id="KW-1185">Reference proteome</keyword>
<feature type="region of interest" description="Disordered" evidence="1">
    <location>
        <begin position="52"/>
        <end position="88"/>
    </location>
</feature>
<proteinExistence type="predicted"/>
<accession>A0AAE1UUF7</accession>
<gene>
    <name evidence="2" type="ORF">RND71_035409</name>
</gene>
<evidence type="ECO:0008006" key="4">
    <source>
        <dbReference type="Google" id="ProtNLM"/>
    </source>
</evidence>
<organism evidence="2 3">
    <name type="scientific">Anisodus tanguticus</name>
    <dbReference type="NCBI Taxonomy" id="243964"/>
    <lineage>
        <taxon>Eukaryota</taxon>
        <taxon>Viridiplantae</taxon>
        <taxon>Streptophyta</taxon>
        <taxon>Embryophyta</taxon>
        <taxon>Tracheophyta</taxon>
        <taxon>Spermatophyta</taxon>
        <taxon>Magnoliopsida</taxon>
        <taxon>eudicotyledons</taxon>
        <taxon>Gunneridae</taxon>
        <taxon>Pentapetalae</taxon>
        <taxon>asterids</taxon>
        <taxon>lamiids</taxon>
        <taxon>Solanales</taxon>
        <taxon>Solanaceae</taxon>
        <taxon>Solanoideae</taxon>
        <taxon>Hyoscyameae</taxon>
        <taxon>Anisodus</taxon>
    </lineage>
</organism>
<dbReference type="EMBL" id="JAVYJV010000019">
    <property type="protein sequence ID" value="KAK4345233.1"/>
    <property type="molecule type" value="Genomic_DNA"/>
</dbReference>
<reference evidence="2" key="1">
    <citation type="submission" date="2023-12" db="EMBL/GenBank/DDBJ databases">
        <title>Genome assembly of Anisodus tanguticus.</title>
        <authorList>
            <person name="Wang Y.-J."/>
        </authorList>
    </citation>
    <scope>NUCLEOTIDE SEQUENCE</scope>
    <source>
        <strain evidence="2">KB-2021</strain>
        <tissue evidence="2">Leaf</tissue>
    </source>
</reference>
<comment type="caution">
    <text evidence="2">The sequence shown here is derived from an EMBL/GenBank/DDBJ whole genome shotgun (WGS) entry which is preliminary data.</text>
</comment>
<dbReference type="AlphaFoldDB" id="A0AAE1UUF7"/>
<evidence type="ECO:0000256" key="1">
    <source>
        <dbReference type="SAM" id="MobiDB-lite"/>
    </source>
</evidence>
<dbReference type="Proteomes" id="UP001291623">
    <property type="component" value="Unassembled WGS sequence"/>
</dbReference>
<name>A0AAE1UUF7_9SOLA</name>
<protein>
    <recommendedName>
        <fullName evidence="4">CCHC-type domain-containing protein</fullName>
    </recommendedName>
</protein>